<evidence type="ECO:0000256" key="3">
    <source>
        <dbReference type="ARBA" id="ARBA00022722"/>
    </source>
</evidence>
<keyword evidence="5" id="KW-0378">Hydrolase</keyword>
<dbReference type="InterPro" id="IPR040643">
    <property type="entry name" value="MLVIN_C"/>
</dbReference>
<keyword evidence="3" id="KW-0540">Nuclease</keyword>
<keyword evidence="2" id="KW-0548">Nucleotidyltransferase</keyword>
<feature type="domain" description="Murine leukemia virus integrase C-terminal" evidence="7">
    <location>
        <begin position="2"/>
        <end position="52"/>
    </location>
</feature>
<feature type="region of interest" description="Disordered" evidence="6">
    <location>
        <begin position="49"/>
        <end position="101"/>
    </location>
</feature>
<accession>A0A8T1SW01</accession>
<feature type="compositionally biased region" description="Basic residues" evidence="6">
    <location>
        <begin position="86"/>
        <end position="101"/>
    </location>
</feature>
<evidence type="ECO:0000313" key="9">
    <source>
        <dbReference type="Proteomes" id="UP000765507"/>
    </source>
</evidence>
<dbReference type="Proteomes" id="UP000765507">
    <property type="component" value="Unassembled WGS sequence"/>
</dbReference>
<feature type="non-terminal residue" evidence="8">
    <location>
        <position position="1"/>
    </location>
</feature>
<keyword evidence="9" id="KW-1185">Reference proteome</keyword>
<dbReference type="Gene3D" id="2.30.30.850">
    <property type="match status" value="1"/>
</dbReference>
<dbReference type="GO" id="GO:0004519">
    <property type="term" value="F:endonuclease activity"/>
    <property type="evidence" value="ECO:0007669"/>
    <property type="project" value="UniProtKB-KW"/>
</dbReference>
<dbReference type="EMBL" id="JAHGAV010000087">
    <property type="protein sequence ID" value="KAG6932810.1"/>
    <property type="molecule type" value="Genomic_DNA"/>
</dbReference>
<dbReference type="AlphaFoldDB" id="A0A8T1SW01"/>
<comment type="caution">
    <text evidence="8">The sequence shown here is derived from an EMBL/GenBank/DDBJ whole genome shotgun (WGS) entry which is preliminary data.</text>
</comment>
<keyword evidence="4" id="KW-0255">Endonuclease</keyword>
<evidence type="ECO:0000256" key="1">
    <source>
        <dbReference type="ARBA" id="ARBA00022679"/>
    </source>
</evidence>
<evidence type="ECO:0000256" key="2">
    <source>
        <dbReference type="ARBA" id="ARBA00022695"/>
    </source>
</evidence>
<keyword evidence="1" id="KW-0808">Transferase</keyword>
<organism evidence="8 9">
    <name type="scientific">Chelydra serpentina</name>
    <name type="common">Snapping turtle</name>
    <name type="synonym">Testudo serpentina</name>
    <dbReference type="NCBI Taxonomy" id="8475"/>
    <lineage>
        <taxon>Eukaryota</taxon>
        <taxon>Metazoa</taxon>
        <taxon>Chordata</taxon>
        <taxon>Craniata</taxon>
        <taxon>Vertebrata</taxon>
        <taxon>Euteleostomi</taxon>
        <taxon>Archelosauria</taxon>
        <taxon>Testudinata</taxon>
        <taxon>Testudines</taxon>
        <taxon>Cryptodira</taxon>
        <taxon>Durocryptodira</taxon>
        <taxon>Americhelydia</taxon>
        <taxon>Chelydroidea</taxon>
        <taxon>Chelydridae</taxon>
        <taxon>Chelydra</taxon>
    </lineage>
</organism>
<feature type="compositionally biased region" description="Polar residues" evidence="6">
    <location>
        <begin position="55"/>
        <end position="67"/>
    </location>
</feature>
<evidence type="ECO:0000313" key="8">
    <source>
        <dbReference type="EMBL" id="KAG6932810.1"/>
    </source>
</evidence>
<dbReference type="GO" id="GO:0016787">
    <property type="term" value="F:hydrolase activity"/>
    <property type="evidence" value="ECO:0007669"/>
    <property type="project" value="UniProtKB-KW"/>
</dbReference>
<evidence type="ECO:0000256" key="6">
    <source>
        <dbReference type="SAM" id="MobiDB-lite"/>
    </source>
</evidence>
<sequence>EPGDWVYVRRHHRKHALEPRWKGPHQVLLTTQTAVKLSGIAAWIHASQCKKAASPENQSPPQDNAESILTPEEDVEEQSAIPYNLRSRKGCQKQTTNKKKQ</sequence>
<evidence type="ECO:0000259" key="7">
    <source>
        <dbReference type="Pfam" id="PF18697"/>
    </source>
</evidence>
<reference evidence="8 9" key="1">
    <citation type="journal article" date="2020" name="G3 (Bethesda)">
        <title>Draft Genome of the Common Snapping Turtle, Chelydra serpentina, a Model for Phenotypic Plasticity in Reptiles.</title>
        <authorList>
            <person name="Das D."/>
            <person name="Singh S.K."/>
            <person name="Bierstedt J."/>
            <person name="Erickson A."/>
            <person name="Galli G.L.J."/>
            <person name="Crossley D.A. 2nd"/>
            <person name="Rhen T."/>
        </authorList>
    </citation>
    <scope>NUCLEOTIDE SEQUENCE [LARGE SCALE GENOMIC DNA]</scope>
    <source>
        <strain evidence="8">KW</strain>
    </source>
</reference>
<name>A0A8T1SW01_CHESE</name>
<dbReference type="OrthoDB" id="9049178at2759"/>
<protein>
    <recommendedName>
        <fullName evidence="7">Murine leukemia virus integrase C-terminal domain-containing protein</fullName>
    </recommendedName>
</protein>
<evidence type="ECO:0000256" key="4">
    <source>
        <dbReference type="ARBA" id="ARBA00022759"/>
    </source>
</evidence>
<dbReference type="GO" id="GO:0016779">
    <property type="term" value="F:nucleotidyltransferase activity"/>
    <property type="evidence" value="ECO:0007669"/>
    <property type="project" value="UniProtKB-KW"/>
</dbReference>
<proteinExistence type="predicted"/>
<gene>
    <name evidence="8" type="ORF">G0U57_020528</name>
</gene>
<dbReference type="Pfam" id="PF18697">
    <property type="entry name" value="MLVIN_C"/>
    <property type="match status" value="1"/>
</dbReference>
<evidence type="ECO:0000256" key="5">
    <source>
        <dbReference type="ARBA" id="ARBA00022801"/>
    </source>
</evidence>